<sequence>MDTLQQTLIESRIPDFAANLGQANNCQLEQGFVFDIPARFQSA</sequence>
<gene>
    <name evidence="1" type="ORF">JCM19235_427</name>
</gene>
<name>A0A090SP29_9VIBR</name>
<evidence type="ECO:0000313" key="2">
    <source>
        <dbReference type="Proteomes" id="UP000029228"/>
    </source>
</evidence>
<dbReference type="STRING" id="990268.JCM19235_427"/>
<keyword evidence="2" id="KW-1185">Reference proteome</keyword>
<reference evidence="1 2" key="2">
    <citation type="submission" date="2014-09" db="EMBL/GenBank/DDBJ databases">
        <authorList>
            <consortium name="NBRP consortium"/>
            <person name="Sawabe T."/>
            <person name="Meirelles P."/>
            <person name="Nakanishi M."/>
            <person name="Sayaka M."/>
            <person name="Hattori M."/>
            <person name="Ohkuma M."/>
        </authorList>
    </citation>
    <scope>NUCLEOTIDE SEQUENCE [LARGE SCALE GENOMIC DNA]</scope>
    <source>
        <strain evidence="2">JCM19235</strain>
    </source>
</reference>
<protein>
    <submittedName>
        <fullName evidence="1">Uncharacterized protein</fullName>
    </submittedName>
</protein>
<dbReference type="Proteomes" id="UP000029228">
    <property type="component" value="Unassembled WGS sequence"/>
</dbReference>
<dbReference type="AlphaFoldDB" id="A0A090SP29"/>
<reference evidence="1 2" key="1">
    <citation type="submission" date="2014-09" db="EMBL/GenBank/DDBJ databases">
        <title>Vibrio maritimus JCM 19235. (C45) whole genome shotgun sequence.</title>
        <authorList>
            <person name="Sawabe T."/>
            <person name="Meirelles P."/>
            <person name="Nakanishi M."/>
            <person name="Sayaka M."/>
            <person name="Hattori M."/>
            <person name="Ohkuma M."/>
        </authorList>
    </citation>
    <scope>NUCLEOTIDE SEQUENCE [LARGE SCALE GENOMIC DNA]</scope>
    <source>
        <strain evidence="2">JCM19235</strain>
    </source>
</reference>
<dbReference type="EMBL" id="BBMR01000007">
    <property type="protein sequence ID" value="GAL21152.1"/>
    <property type="molecule type" value="Genomic_DNA"/>
</dbReference>
<comment type="caution">
    <text evidence="1">The sequence shown here is derived from an EMBL/GenBank/DDBJ whole genome shotgun (WGS) entry which is preliminary data.</text>
</comment>
<proteinExistence type="predicted"/>
<organism evidence="1 2">
    <name type="scientific">Vibrio maritimus</name>
    <dbReference type="NCBI Taxonomy" id="990268"/>
    <lineage>
        <taxon>Bacteria</taxon>
        <taxon>Pseudomonadati</taxon>
        <taxon>Pseudomonadota</taxon>
        <taxon>Gammaproteobacteria</taxon>
        <taxon>Vibrionales</taxon>
        <taxon>Vibrionaceae</taxon>
        <taxon>Vibrio</taxon>
    </lineage>
</organism>
<evidence type="ECO:0000313" key="1">
    <source>
        <dbReference type="EMBL" id="GAL21152.1"/>
    </source>
</evidence>
<accession>A0A090SP29</accession>